<proteinExistence type="predicted"/>
<dbReference type="AlphaFoldDB" id="A0A8T0H490"/>
<sequence length="94" mass="11456">MNDYHINIELCASIQVVKYIHKYIYKGHVRATSMKIDEEQDEIKQYLDARYIKVSKVERRLFKKKMHKEDPNVVWLYLHLLRMHCMIFNTSNDP</sequence>
<accession>A0A8T0H490</accession>
<evidence type="ECO:0000313" key="1">
    <source>
        <dbReference type="EMBL" id="KAG0563922.1"/>
    </source>
</evidence>
<evidence type="ECO:0000313" key="2">
    <source>
        <dbReference type="Proteomes" id="UP000822688"/>
    </source>
</evidence>
<name>A0A8T0H490_CERPU</name>
<organism evidence="1 2">
    <name type="scientific">Ceratodon purpureus</name>
    <name type="common">Fire moss</name>
    <name type="synonym">Dicranum purpureum</name>
    <dbReference type="NCBI Taxonomy" id="3225"/>
    <lineage>
        <taxon>Eukaryota</taxon>
        <taxon>Viridiplantae</taxon>
        <taxon>Streptophyta</taxon>
        <taxon>Embryophyta</taxon>
        <taxon>Bryophyta</taxon>
        <taxon>Bryophytina</taxon>
        <taxon>Bryopsida</taxon>
        <taxon>Dicranidae</taxon>
        <taxon>Pseudoditrichales</taxon>
        <taxon>Ditrichaceae</taxon>
        <taxon>Ceratodon</taxon>
    </lineage>
</organism>
<gene>
    <name evidence="1" type="ORF">KC19_8G069800</name>
</gene>
<protein>
    <submittedName>
        <fullName evidence="1">Uncharacterized protein</fullName>
    </submittedName>
</protein>
<comment type="caution">
    <text evidence="1">The sequence shown here is derived from an EMBL/GenBank/DDBJ whole genome shotgun (WGS) entry which is preliminary data.</text>
</comment>
<dbReference type="EMBL" id="CM026429">
    <property type="protein sequence ID" value="KAG0563922.1"/>
    <property type="molecule type" value="Genomic_DNA"/>
</dbReference>
<dbReference type="Proteomes" id="UP000822688">
    <property type="component" value="Chromosome 8"/>
</dbReference>
<reference evidence="1" key="1">
    <citation type="submission" date="2020-06" db="EMBL/GenBank/DDBJ databases">
        <title>WGS assembly of Ceratodon purpureus strain R40.</title>
        <authorList>
            <person name="Carey S.B."/>
            <person name="Jenkins J."/>
            <person name="Shu S."/>
            <person name="Lovell J.T."/>
            <person name="Sreedasyam A."/>
            <person name="Maumus F."/>
            <person name="Tiley G.P."/>
            <person name="Fernandez-Pozo N."/>
            <person name="Barry K."/>
            <person name="Chen C."/>
            <person name="Wang M."/>
            <person name="Lipzen A."/>
            <person name="Daum C."/>
            <person name="Saski C.A."/>
            <person name="Payton A.C."/>
            <person name="Mcbreen J.C."/>
            <person name="Conrad R.E."/>
            <person name="Kollar L.M."/>
            <person name="Olsson S."/>
            <person name="Huttunen S."/>
            <person name="Landis J.B."/>
            <person name="Wickett N.J."/>
            <person name="Johnson M.G."/>
            <person name="Rensing S.A."/>
            <person name="Grimwood J."/>
            <person name="Schmutz J."/>
            <person name="Mcdaniel S.F."/>
        </authorList>
    </citation>
    <scope>NUCLEOTIDE SEQUENCE</scope>
    <source>
        <strain evidence="1">R40</strain>
    </source>
</reference>
<keyword evidence="2" id="KW-1185">Reference proteome</keyword>